<dbReference type="Pfam" id="PF09335">
    <property type="entry name" value="VTT_dom"/>
    <property type="match status" value="1"/>
</dbReference>
<keyword evidence="3" id="KW-0449">Lipoprotein</keyword>
<evidence type="ECO:0000313" key="4">
    <source>
        <dbReference type="Proteomes" id="UP000218890"/>
    </source>
</evidence>
<feature type="transmembrane region" description="Helical" evidence="1">
    <location>
        <begin position="149"/>
        <end position="166"/>
    </location>
</feature>
<keyword evidence="4" id="KW-1185">Reference proteome</keyword>
<protein>
    <submittedName>
        <fullName evidence="3">Lipoprotein B</fullName>
    </submittedName>
</protein>
<dbReference type="GO" id="GO:0005886">
    <property type="term" value="C:plasma membrane"/>
    <property type="evidence" value="ECO:0007669"/>
    <property type="project" value="TreeGrafter"/>
</dbReference>
<keyword evidence="1" id="KW-0812">Transmembrane</keyword>
<gene>
    <name evidence="3" type="ORF">HH1059_08020</name>
</gene>
<accession>A0A110B5G1</accession>
<evidence type="ECO:0000313" key="3">
    <source>
        <dbReference type="EMBL" id="BAU57492.2"/>
    </source>
</evidence>
<dbReference type="AlphaFoldDB" id="A0A110B5G1"/>
<dbReference type="EMBL" id="AP017372">
    <property type="protein sequence ID" value="BAU57492.2"/>
    <property type="molecule type" value="Genomic_DNA"/>
</dbReference>
<dbReference type="PANTHER" id="PTHR42709">
    <property type="entry name" value="ALKALINE PHOSPHATASE LIKE PROTEIN"/>
    <property type="match status" value="1"/>
</dbReference>
<dbReference type="KEGG" id="hhk:HH1059_08020"/>
<keyword evidence="1" id="KW-1133">Transmembrane helix</keyword>
<feature type="transmembrane region" description="Helical" evidence="1">
    <location>
        <begin position="29"/>
        <end position="57"/>
    </location>
</feature>
<dbReference type="PANTHER" id="PTHR42709:SF11">
    <property type="entry name" value="DEDA FAMILY PROTEIN"/>
    <property type="match status" value="1"/>
</dbReference>
<organism evidence="3 4">
    <name type="scientific">Halorhodospira halochloris</name>
    <name type="common">Ectothiorhodospira halochloris</name>
    <dbReference type="NCBI Taxonomy" id="1052"/>
    <lineage>
        <taxon>Bacteria</taxon>
        <taxon>Pseudomonadati</taxon>
        <taxon>Pseudomonadota</taxon>
        <taxon>Gammaproteobacteria</taxon>
        <taxon>Chromatiales</taxon>
        <taxon>Ectothiorhodospiraceae</taxon>
        <taxon>Halorhodospira</taxon>
    </lineage>
</organism>
<dbReference type="InterPro" id="IPR032816">
    <property type="entry name" value="VTT_dom"/>
</dbReference>
<dbReference type="Proteomes" id="UP000218890">
    <property type="component" value="Chromosome"/>
</dbReference>
<name>A0A110B5G1_HALHR</name>
<evidence type="ECO:0000259" key="2">
    <source>
        <dbReference type="Pfam" id="PF09335"/>
    </source>
</evidence>
<sequence length="167" mass="18143">MSVAESSVFPIPPDVLLAPMSLARPNRALLFALIATLGSVIGGLVGYLLGYFALYLVEPWIESAGYAESYLLAVDWFQQWGFWVVLVAGFSPIPYKVFTVAAGATGVALLPFVLGSLIGRGARFFLVATLVAWGGARLEPWLLRHVERIGWISVVALLVAMLWLQYG</sequence>
<proteinExistence type="predicted"/>
<feature type="transmembrane region" description="Helical" evidence="1">
    <location>
        <begin position="97"/>
        <end position="118"/>
    </location>
</feature>
<evidence type="ECO:0000256" key="1">
    <source>
        <dbReference type="SAM" id="Phobius"/>
    </source>
</evidence>
<reference evidence="3" key="1">
    <citation type="submission" date="2016-02" db="EMBL/GenBank/DDBJ databases">
        <title>Halorhodospira halochloris DSM-1059 complete genome, version 2.</title>
        <authorList>
            <person name="Tsukatani Y."/>
        </authorList>
    </citation>
    <scope>NUCLEOTIDE SEQUENCE</scope>
    <source>
        <strain evidence="3">DSM 1059</strain>
    </source>
</reference>
<keyword evidence="1" id="KW-0472">Membrane</keyword>
<feature type="domain" description="VTT" evidence="2">
    <location>
        <begin position="29"/>
        <end position="131"/>
    </location>
</feature>
<dbReference type="InterPro" id="IPR051311">
    <property type="entry name" value="DedA_domain"/>
</dbReference>